<keyword evidence="4 7" id="KW-0812">Transmembrane</keyword>
<evidence type="ECO:0000256" key="5">
    <source>
        <dbReference type="ARBA" id="ARBA00022989"/>
    </source>
</evidence>
<feature type="transmembrane region" description="Helical" evidence="7">
    <location>
        <begin position="20"/>
        <end position="44"/>
    </location>
</feature>
<protein>
    <submittedName>
        <fullName evidence="12">DUF221-domain-containing protein</fullName>
    </submittedName>
</protein>
<dbReference type="InterPro" id="IPR027815">
    <property type="entry name" value="CSC1/OSCA1-like_cyt"/>
</dbReference>
<dbReference type="Pfam" id="PF02714">
    <property type="entry name" value="RSN1_7TM"/>
    <property type="match status" value="1"/>
</dbReference>
<keyword evidence="5 7" id="KW-1133">Transmembrane helix</keyword>
<evidence type="ECO:0000256" key="7">
    <source>
        <dbReference type="SAM" id="Phobius"/>
    </source>
</evidence>
<dbReference type="RefSeq" id="XP_033676070.1">
    <property type="nucleotide sequence ID" value="XM_033831296.1"/>
</dbReference>
<accession>A0A6A6HSH6</accession>
<dbReference type="PANTHER" id="PTHR13018:SF26">
    <property type="entry name" value="DOMAIN PROTEIN, PUTATIVE (AFU_ORTHOLOGUE AFUA_5G10920)-RELATED"/>
    <property type="match status" value="1"/>
</dbReference>
<dbReference type="AlphaFoldDB" id="A0A6A6HSH6"/>
<evidence type="ECO:0000259" key="8">
    <source>
        <dbReference type="Pfam" id="PF02714"/>
    </source>
</evidence>
<name>A0A6A6HSH6_9PLEO</name>
<evidence type="ECO:0000256" key="2">
    <source>
        <dbReference type="ARBA" id="ARBA00007779"/>
    </source>
</evidence>
<keyword evidence="3" id="KW-0813">Transport</keyword>
<proteinExistence type="inferred from homology"/>
<dbReference type="InterPro" id="IPR032880">
    <property type="entry name" value="CSC1/OSCA1-like_N"/>
</dbReference>
<dbReference type="Pfam" id="PF12621">
    <property type="entry name" value="PHM7_ext"/>
    <property type="match status" value="1"/>
</dbReference>
<dbReference type="EMBL" id="ML987214">
    <property type="protein sequence ID" value="KAF2241066.1"/>
    <property type="molecule type" value="Genomic_DNA"/>
</dbReference>
<dbReference type="InterPro" id="IPR003864">
    <property type="entry name" value="CSC1/OSCA1-like_7TM"/>
</dbReference>
<comment type="similarity">
    <text evidence="2">Belongs to the CSC1 (TC 1.A.17) family.</text>
</comment>
<feature type="transmembrane region" description="Helical" evidence="7">
    <location>
        <begin position="398"/>
        <end position="424"/>
    </location>
</feature>
<dbReference type="Pfam" id="PF14703">
    <property type="entry name" value="PHM7_cyt"/>
    <property type="match status" value="1"/>
</dbReference>
<evidence type="ECO:0000259" key="10">
    <source>
        <dbReference type="Pfam" id="PF13967"/>
    </source>
</evidence>
<dbReference type="GO" id="GO:0005227">
    <property type="term" value="F:calcium-activated cation channel activity"/>
    <property type="evidence" value="ECO:0007669"/>
    <property type="project" value="InterPro"/>
</dbReference>
<comment type="subcellular location">
    <subcellularLocation>
        <location evidence="1">Membrane</location>
        <topology evidence="1">Multi-pass membrane protein</topology>
    </subcellularLocation>
</comment>
<keyword evidence="13" id="KW-1185">Reference proteome</keyword>
<feature type="domain" description="CSC1/OSCA1-like 7TM region" evidence="8">
    <location>
        <begin position="355"/>
        <end position="624"/>
    </location>
</feature>
<evidence type="ECO:0000256" key="4">
    <source>
        <dbReference type="ARBA" id="ARBA00022692"/>
    </source>
</evidence>
<feature type="domain" description="10TM putative phosphate transporter extracellular tail" evidence="9">
    <location>
        <begin position="761"/>
        <end position="844"/>
    </location>
</feature>
<dbReference type="GO" id="GO:0005886">
    <property type="term" value="C:plasma membrane"/>
    <property type="evidence" value="ECO:0007669"/>
    <property type="project" value="TreeGrafter"/>
</dbReference>
<keyword evidence="6 7" id="KW-0472">Membrane</keyword>
<evidence type="ECO:0000259" key="9">
    <source>
        <dbReference type="Pfam" id="PF12621"/>
    </source>
</evidence>
<feature type="domain" description="CSC1/OSCA1-like N-terminal transmembrane" evidence="10">
    <location>
        <begin position="39"/>
        <end position="149"/>
    </location>
</feature>
<evidence type="ECO:0000259" key="11">
    <source>
        <dbReference type="Pfam" id="PF14703"/>
    </source>
</evidence>
<feature type="domain" description="CSC1/OSCA1-like cytosolic" evidence="11">
    <location>
        <begin position="172"/>
        <end position="341"/>
    </location>
</feature>
<dbReference type="InterPro" id="IPR022257">
    <property type="entry name" value="PHM7_ext"/>
</dbReference>
<dbReference type="PANTHER" id="PTHR13018">
    <property type="entry name" value="PROBABLE MEMBRANE PROTEIN DUF221-RELATED"/>
    <property type="match status" value="1"/>
</dbReference>
<organism evidence="12 13">
    <name type="scientific">Trematosphaeria pertusa</name>
    <dbReference type="NCBI Taxonomy" id="390896"/>
    <lineage>
        <taxon>Eukaryota</taxon>
        <taxon>Fungi</taxon>
        <taxon>Dikarya</taxon>
        <taxon>Ascomycota</taxon>
        <taxon>Pezizomycotina</taxon>
        <taxon>Dothideomycetes</taxon>
        <taxon>Pleosporomycetidae</taxon>
        <taxon>Pleosporales</taxon>
        <taxon>Massarineae</taxon>
        <taxon>Trematosphaeriaceae</taxon>
        <taxon>Trematosphaeria</taxon>
    </lineage>
</organism>
<dbReference type="Pfam" id="PF13967">
    <property type="entry name" value="RSN1_TM"/>
    <property type="match status" value="1"/>
</dbReference>
<dbReference type="OrthoDB" id="1076608at2759"/>
<reference evidence="12" key="1">
    <citation type="journal article" date="2020" name="Stud. Mycol.">
        <title>101 Dothideomycetes genomes: a test case for predicting lifestyles and emergence of pathogens.</title>
        <authorList>
            <person name="Haridas S."/>
            <person name="Albert R."/>
            <person name="Binder M."/>
            <person name="Bloem J."/>
            <person name="Labutti K."/>
            <person name="Salamov A."/>
            <person name="Andreopoulos B."/>
            <person name="Baker S."/>
            <person name="Barry K."/>
            <person name="Bills G."/>
            <person name="Bluhm B."/>
            <person name="Cannon C."/>
            <person name="Castanera R."/>
            <person name="Culley D."/>
            <person name="Daum C."/>
            <person name="Ezra D."/>
            <person name="Gonzalez J."/>
            <person name="Henrissat B."/>
            <person name="Kuo A."/>
            <person name="Liang C."/>
            <person name="Lipzen A."/>
            <person name="Lutzoni F."/>
            <person name="Magnuson J."/>
            <person name="Mondo S."/>
            <person name="Nolan M."/>
            <person name="Ohm R."/>
            <person name="Pangilinan J."/>
            <person name="Park H.-J."/>
            <person name="Ramirez L."/>
            <person name="Alfaro M."/>
            <person name="Sun H."/>
            <person name="Tritt A."/>
            <person name="Yoshinaga Y."/>
            <person name="Zwiers L.-H."/>
            <person name="Turgeon B."/>
            <person name="Goodwin S."/>
            <person name="Spatafora J."/>
            <person name="Crous P."/>
            <person name="Grigoriev I."/>
        </authorList>
    </citation>
    <scope>NUCLEOTIDE SEQUENCE</scope>
    <source>
        <strain evidence="12">CBS 122368</strain>
    </source>
</reference>
<feature type="transmembrane region" description="Helical" evidence="7">
    <location>
        <begin position="558"/>
        <end position="585"/>
    </location>
</feature>
<evidence type="ECO:0000256" key="3">
    <source>
        <dbReference type="ARBA" id="ARBA00022448"/>
    </source>
</evidence>
<sequence length="847" mass="93211">MAERRSSHGSGSHRNQSSSLSALVSTLVPCVALAAVLVALVLFLRRKQHEKTPPPRRGFLDWVGDFRNISDEYILSHHSLDGYLYVRFFKMMVFMAFVGCCITWPVLFPVNATGGGGQSGLDILSFSNVDDATSLANPIGFVLYLIWSELLFLIKIRQAYMLSAWNASRISQRTVLFTDVPEQLPSYVRLQNMFYSIAEIWLVSDTSDLQDDVDEMNDTALKLEGAEINMIEKAVKKYKTMGNHALTDNDQERVFRDQPIDPRHRPAHRLQPLIGKKVDSIVQTAQLSHLSGKEKLISAVFIEFEPLAAAQSAYALTVSDKPATFIARQFGVLPNEVIWNNLKMNSWNKSARCGIATAAIVALILFWSILVAVVGIISNVNYLTENVPFLAWIDGIPQVILGVITGLLPTVLLAGLMVLVPIVCRLLAKLAGAVTLSEVEQQTQVWYFGFQVVQVFLITTFTSGATAVASQIVSNLPQAVPLLAKNLPKASNFYIAYFILYGVANSAKYLFNVMGLVGIFVQNRFAKTPRKKYDKWMQLTAPSWGSEYPKWTNKGVIAISYAVIAPLVLGFATVGMGLIYLAYRYNMIYVHNTQVDTKGASYGRAVQQLMVGVYLAELCLLGLFGIGIDDRATAVGPVVMQVVLIVATVIFYISMRRKLNPLIETLPLNLLAESEKRADRDAVNTAERGEAMHPGFESTNGPAMDGMRGADGGLVSGCAADHVAGCHVQAVPNDLAQRSLRPPKQSLLMRLLMPQTQSAVELSASLDARFRLPGPAYSVGDAREACLHPAITTEPPVIWLARCGLGISRREVTRLRESLGRYGVEVTDEGALVNEKGKVEWSERTVC</sequence>
<dbReference type="InterPro" id="IPR045122">
    <property type="entry name" value="Csc1-like"/>
</dbReference>
<feature type="transmembrane region" description="Helical" evidence="7">
    <location>
        <begin position="493"/>
        <end position="521"/>
    </location>
</feature>
<evidence type="ECO:0000256" key="1">
    <source>
        <dbReference type="ARBA" id="ARBA00004141"/>
    </source>
</evidence>
<feature type="transmembrane region" description="Helical" evidence="7">
    <location>
        <begin position="88"/>
        <end position="107"/>
    </location>
</feature>
<feature type="transmembrane region" description="Helical" evidence="7">
    <location>
        <begin position="135"/>
        <end position="154"/>
    </location>
</feature>
<dbReference type="GeneID" id="54584626"/>
<gene>
    <name evidence="12" type="ORF">BU26DRAFT_535584</name>
</gene>
<feature type="transmembrane region" description="Helical" evidence="7">
    <location>
        <begin position="353"/>
        <end position="378"/>
    </location>
</feature>
<dbReference type="Proteomes" id="UP000800094">
    <property type="component" value="Unassembled WGS sequence"/>
</dbReference>
<feature type="transmembrane region" description="Helical" evidence="7">
    <location>
        <begin position="605"/>
        <end position="626"/>
    </location>
</feature>
<evidence type="ECO:0000313" key="12">
    <source>
        <dbReference type="EMBL" id="KAF2241066.1"/>
    </source>
</evidence>
<evidence type="ECO:0000256" key="6">
    <source>
        <dbReference type="ARBA" id="ARBA00023136"/>
    </source>
</evidence>
<feature type="transmembrane region" description="Helical" evidence="7">
    <location>
        <begin position="445"/>
        <end position="473"/>
    </location>
</feature>
<evidence type="ECO:0000313" key="13">
    <source>
        <dbReference type="Proteomes" id="UP000800094"/>
    </source>
</evidence>
<feature type="transmembrane region" description="Helical" evidence="7">
    <location>
        <begin position="638"/>
        <end position="655"/>
    </location>
</feature>